<dbReference type="AlphaFoldDB" id="A0A1I8G3G7"/>
<accession>A0A1I8G3G7</accession>
<dbReference type="Proteomes" id="UP000095280">
    <property type="component" value="Unplaced"/>
</dbReference>
<evidence type="ECO:0000313" key="3">
    <source>
        <dbReference type="WBParaSite" id="maker-uti_cns_0000790-snap-gene-1.3-mRNA-1"/>
    </source>
</evidence>
<feature type="region of interest" description="Disordered" evidence="1">
    <location>
        <begin position="1"/>
        <end position="45"/>
    </location>
</feature>
<name>A0A1I8G3G7_9PLAT</name>
<dbReference type="WBParaSite" id="maker-uti_cns_0000790-snap-gene-1.3-mRNA-1">
    <property type="protein sequence ID" value="maker-uti_cns_0000790-snap-gene-1.3-mRNA-1"/>
    <property type="gene ID" value="maker-uti_cns_0000790-snap-gene-1.3"/>
</dbReference>
<keyword evidence="2" id="KW-1185">Reference proteome</keyword>
<sequence>MGRQRSKLGRRARLDADNGNGGRGVGGAKRRTQQPPSPSSVDAETISDQQLLRFIELKRREFENQVCRRTCFRRQASLNSDKSPVTSCARLLAPTSIESRRHLTAAAATAVGIVSAIRTIRPGHSVGRSRRRPVTLGIELRSLRQQQSELPDSAASPASSPAAAGRSA</sequence>
<feature type="compositionally biased region" description="Basic residues" evidence="1">
    <location>
        <begin position="1"/>
        <end position="11"/>
    </location>
</feature>
<proteinExistence type="predicted"/>
<feature type="compositionally biased region" description="Low complexity" evidence="1">
    <location>
        <begin position="153"/>
        <end position="168"/>
    </location>
</feature>
<evidence type="ECO:0000256" key="1">
    <source>
        <dbReference type="SAM" id="MobiDB-lite"/>
    </source>
</evidence>
<protein>
    <submittedName>
        <fullName evidence="3">Uncharacterized protein</fullName>
    </submittedName>
</protein>
<feature type="region of interest" description="Disordered" evidence="1">
    <location>
        <begin position="141"/>
        <end position="168"/>
    </location>
</feature>
<reference evidence="3" key="1">
    <citation type="submission" date="2016-11" db="UniProtKB">
        <authorList>
            <consortium name="WormBaseParasite"/>
        </authorList>
    </citation>
    <scope>IDENTIFICATION</scope>
</reference>
<evidence type="ECO:0000313" key="2">
    <source>
        <dbReference type="Proteomes" id="UP000095280"/>
    </source>
</evidence>
<organism evidence="2 3">
    <name type="scientific">Macrostomum lignano</name>
    <dbReference type="NCBI Taxonomy" id="282301"/>
    <lineage>
        <taxon>Eukaryota</taxon>
        <taxon>Metazoa</taxon>
        <taxon>Spiralia</taxon>
        <taxon>Lophotrochozoa</taxon>
        <taxon>Platyhelminthes</taxon>
        <taxon>Rhabditophora</taxon>
        <taxon>Macrostomorpha</taxon>
        <taxon>Macrostomida</taxon>
        <taxon>Macrostomidae</taxon>
        <taxon>Macrostomum</taxon>
    </lineage>
</organism>